<dbReference type="InterPro" id="IPR011009">
    <property type="entry name" value="Kinase-like_dom_sf"/>
</dbReference>
<dbReference type="InterPro" id="IPR011115">
    <property type="entry name" value="SecA_DEAD"/>
</dbReference>
<dbReference type="Proteomes" id="UP001470230">
    <property type="component" value="Unassembled WGS sequence"/>
</dbReference>
<keyword evidence="1" id="KW-0813">Transport</keyword>
<dbReference type="Pfam" id="PF00069">
    <property type="entry name" value="Pkinase"/>
    <property type="match status" value="1"/>
</dbReference>
<dbReference type="InterPro" id="IPR044722">
    <property type="entry name" value="SecA_SF2_C"/>
</dbReference>
<dbReference type="EMBL" id="JAPFFF010000050">
    <property type="protein sequence ID" value="KAK8839804.1"/>
    <property type="molecule type" value="Genomic_DNA"/>
</dbReference>
<feature type="coiled-coil region" evidence="8">
    <location>
        <begin position="387"/>
        <end position="414"/>
    </location>
</feature>
<dbReference type="PROSITE" id="PS51196">
    <property type="entry name" value="SECA_MOTOR_DEAD"/>
    <property type="match status" value="1"/>
</dbReference>
<reference evidence="13 14" key="1">
    <citation type="submission" date="2024-04" db="EMBL/GenBank/DDBJ databases">
        <title>Tritrichomonas musculus Genome.</title>
        <authorList>
            <person name="Alves-Ferreira E."/>
            <person name="Grigg M."/>
            <person name="Lorenzi H."/>
            <person name="Galac M."/>
        </authorList>
    </citation>
    <scope>NUCLEOTIDE SEQUENCE [LARGE SCALE GENOMIC DNA]</scope>
    <source>
        <strain evidence="13 14">EAF2021</strain>
    </source>
</reference>
<evidence type="ECO:0000256" key="1">
    <source>
        <dbReference type="ARBA" id="ARBA00022448"/>
    </source>
</evidence>
<keyword evidence="5" id="KW-1278">Translocase</keyword>
<dbReference type="SUPFAM" id="SSF52540">
    <property type="entry name" value="P-loop containing nucleoside triphosphate hydrolases"/>
    <property type="match status" value="2"/>
</dbReference>
<keyword evidence="10" id="KW-1133">Transmembrane helix</keyword>
<sequence>MPIIDPSLQYSLLNNNAPNNTSKDLEYINAFYLRYLRIASNNIYRSMTSIETAVRFKKDLQNSNQKIFDKFCCKLSDFDFSNSSNNDYYHILYANINSSKNFSKINSKQVEGQFFLIDKFNLKYFQPKILFSMYHSWYLSDTPIAILTIKLDSSKSKPNVSEFFQIVQLEIDLMAAAGFTLALCVNYSEKIKSFLFDLINNNQFAEIHFDFPSISDVSNFLQDSKSKSHSHFKAFQGFFYIYSLFAEKHSLSHSIFRELKQIPRITVIPFSRKIEEAFKKVNFTFTRPFAYCKVGFKIEKIRIMLSNVPIYDQKDDSDTFVPTQTSDLSICYVSPSDFLNISHERVKIIFNDETRSGYSEKFVYFEDLHKIYRDLYVDDVLSLMNINKESLEKIDKIENKVKQIIEERKDSKLKKKKICFTFDQEKILQNSVEYSFYVYAYYSNSLNKEFAIHRPQIYTVWEACNILLKGNKDEIMIHDLMKQKKRIENLINLNVIECLNNNDSLSFRQAKCIEVLRSAKFDNLLDKDKILKIFIEKDEVKIRFQPEKQISHDTILDRKKRLDEKLRFHLKNIESKLSEAQEEGINKGVIYQVETGEGKSCIISIIAGVLALKGKNVHIASSNIILANRDYMNSVNYFKNLKPIKSAVLVHDNELPFELNKEKEWNKDYLDYYKEFDDFYNETLFENSSRMNFSVCGLDNENNLSPIKNRIIFSTFVNFECFYLKMMEACPGSIEDYFSNCVLLIDEADSILIDEITNGTIVSREMKSNAKKVLEFVYDQKKKNKSAKETFNKIVDKWPKCTDLQEKDVEQMYSDIDLVFQDDFKDGIRYSIESKVVKNKKKANLLFEEALNLAEYIVRRFVNGIVEEIDLNDDDDDDDDEDDDDDDDDDDCLSDDNNNDEDEEEVKSDDDDDGSSTIFNYIVPFDFDHKGILEPNKEFSGFIQQFIAIKESKENNVKNMIVKEMSMSYLYVSHPIFVKLYSKVCGFTGTIGNAKDKEIYRNEYNLTTLKVPRNKPNQRVEFPMILCDSITERNKKIVSEIIEFNRRKNPILVIFQDFQEITEVEYMLYSQNIKNVFVFDGKNGMMKPDKLAGIESTISLGTNVCGRGTDIIVKGKPLHVIISYYTTNTRILWQAYGRTARQGRKGTARIICLRNQYLYPAFFNDYGMQTVIQEYSIKNQIQAEYIQYFKETRSWIFDHNIEDVNISKEEIAKLRDVRINVNRIVAYNYEFPIKMSIDTFLDIQAQKIFSIYNCPNCKYTWQLFQRYVREMVLESWSLMINEVDEDFFNRDENKKLKEKLENLRLSCDDITPYEYEKKMKLLSQKYSEKLQQYRKVLESNKVNLIKKINEYLPRNNNSVIQSFITIFETIVNKYEKKIFSTFKKMPDINKKYDTCGFMSCQLALNPYSLLSESGSRISYKNLRRMNFIKDPELKYLKRNPMRKITLLSITEKIDDLFNTIAQRINQMLGRRTFLRLFLRRTICGCEFGICIKFNLLNQGIGDDQNCLVDKDPLFMFTINVRSMVPVLAGVLICVLVYLGILSAKIVEFASTLPISLTKETAKKVLSVFLSSVISGTSQFFIDKIIDYLDDVLDNQIKKLEKRGVTIPVTIIKLIKSIADSTLGDDMNDRISDFIGGKIKITYSWQKTFMDCIDIEHIMQISTLLLLCLATFILNFNTRKDAIENNAKDSNDYNEALKKCNENENLDIGYHIYTLENKRDNDVYQECDDLKGINDKMKQVVSSFVNISSNHDDMNAKYTKNQFFGFKKAFINQIKLYEEIDFPLIAKCGAYYYDSKELNLFVEQKEKGTLRTLIEDSYNNPIGNVEKLIIAYGIACSMNYLHEEKIVHRNLNPDNILIDSNYYPYISDFHFAKKVNENLNYDVQETTAAFMAPEFIYDYKGNQDSFSLDVYSYGIIIFMLVNEKDPFTGFPPQKIMNDAKEGVRPEFNDNVSDEWKDLIVSCWDEDPDKRPSFNEIRNLLESERFVNDSNGSNAKFYNLLDYINGMSE</sequence>
<evidence type="ECO:0000256" key="2">
    <source>
        <dbReference type="ARBA" id="ARBA00022741"/>
    </source>
</evidence>
<evidence type="ECO:0000256" key="6">
    <source>
        <dbReference type="ARBA" id="ARBA00023010"/>
    </source>
</evidence>
<keyword evidence="10" id="KW-0812">Transmembrane</keyword>
<dbReference type="Gene3D" id="3.40.50.300">
    <property type="entry name" value="P-loop containing nucleotide triphosphate hydrolases"/>
    <property type="match status" value="3"/>
</dbReference>
<comment type="caution">
    <text evidence="13">The sequence shown here is derived from an EMBL/GenBank/DDBJ whole genome shotgun (WGS) entry which is preliminary data.</text>
</comment>
<proteinExistence type="predicted"/>
<evidence type="ECO:0000259" key="11">
    <source>
        <dbReference type="PROSITE" id="PS50011"/>
    </source>
</evidence>
<dbReference type="InterPro" id="IPR027417">
    <property type="entry name" value="P-loop_NTPase"/>
</dbReference>
<dbReference type="Gene3D" id="1.10.510.10">
    <property type="entry name" value="Transferase(Phosphotransferase) domain 1"/>
    <property type="match status" value="1"/>
</dbReference>
<evidence type="ECO:0000313" key="14">
    <source>
        <dbReference type="Proteomes" id="UP001470230"/>
    </source>
</evidence>
<organism evidence="13 14">
    <name type="scientific">Tritrichomonas musculus</name>
    <dbReference type="NCBI Taxonomy" id="1915356"/>
    <lineage>
        <taxon>Eukaryota</taxon>
        <taxon>Metamonada</taxon>
        <taxon>Parabasalia</taxon>
        <taxon>Tritrichomonadida</taxon>
        <taxon>Tritrichomonadidae</taxon>
        <taxon>Tritrichomonas</taxon>
    </lineage>
</organism>
<accession>A0ABR2H0U8</accession>
<keyword evidence="4" id="KW-0653">Protein transport</keyword>
<dbReference type="PROSITE" id="PS50011">
    <property type="entry name" value="PROTEIN_KINASE_DOM"/>
    <property type="match status" value="1"/>
</dbReference>
<dbReference type="InterPro" id="IPR014018">
    <property type="entry name" value="SecA_motor_DEAD"/>
</dbReference>
<dbReference type="SUPFAM" id="SSF56112">
    <property type="entry name" value="Protein kinase-like (PK-like)"/>
    <property type="match status" value="1"/>
</dbReference>
<evidence type="ECO:0008006" key="15">
    <source>
        <dbReference type="Google" id="ProtNLM"/>
    </source>
</evidence>
<dbReference type="PANTHER" id="PTHR30612">
    <property type="entry name" value="SECA INNER MEMBRANE COMPONENT OF SEC PROTEIN SECRETION SYSTEM"/>
    <property type="match status" value="1"/>
</dbReference>
<evidence type="ECO:0000313" key="13">
    <source>
        <dbReference type="EMBL" id="KAK8839804.1"/>
    </source>
</evidence>
<keyword evidence="6" id="KW-0811">Translocation</keyword>
<dbReference type="Pfam" id="PF07517">
    <property type="entry name" value="SecA_DEAD"/>
    <property type="match status" value="1"/>
</dbReference>
<dbReference type="PANTHER" id="PTHR30612:SF0">
    <property type="entry name" value="CHLOROPLAST PROTEIN-TRANSPORTING ATPASE"/>
    <property type="match status" value="1"/>
</dbReference>
<feature type="compositionally biased region" description="Acidic residues" evidence="9">
    <location>
        <begin position="870"/>
        <end position="914"/>
    </location>
</feature>
<feature type="transmembrane region" description="Helical" evidence="10">
    <location>
        <begin position="1656"/>
        <end position="1675"/>
    </location>
</feature>
<dbReference type="InterPro" id="IPR000719">
    <property type="entry name" value="Prot_kinase_dom"/>
</dbReference>
<keyword evidence="3" id="KW-0067">ATP-binding</keyword>
<protein>
    <recommendedName>
        <fullName evidence="15">Protein kinase domain-containing protein</fullName>
    </recommendedName>
</protein>
<gene>
    <name evidence="13" type="ORF">M9Y10_031512</name>
</gene>
<dbReference type="Pfam" id="PF21090">
    <property type="entry name" value="P-loop_SecA"/>
    <property type="match status" value="1"/>
</dbReference>
<feature type="region of interest" description="Disordered" evidence="9">
    <location>
        <begin position="870"/>
        <end position="915"/>
    </location>
</feature>
<dbReference type="InterPro" id="IPR000185">
    <property type="entry name" value="SecA"/>
</dbReference>
<evidence type="ECO:0000256" key="5">
    <source>
        <dbReference type="ARBA" id="ARBA00022967"/>
    </source>
</evidence>
<evidence type="ECO:0000256" key="8">
    <source>
        <dbReference type="SAM" id="Coils"/>
    </source>
</evidence>
<name>A0ABR2H0U8_9EUKA</name>
<evidence type="ECO:0000259" key="12">
    <source>
        <dbReference type="PROSITE" id="PS51196"/>
    </source>
</evidence>
<dbReference type="PRINTS" id="PR00906">
    <property type="entry name" value="SECA"/>
</dbReference>
<keyword evidence="7 10" id="KW-0472">Membrane</keyword>
<evidence type="ECO:0000256" key="4">
    <source>
        <dbReference type="ARBA" id="ARBA00022927"/>
    </source>
</evidence>
<dbReference type="SMART" id="SM00220">
    <property type="entry name" value="S_TKc"/>
    <property type="match status" value="1"/>
</dbReference>
<feature type="domain" description="Protein kinase" evidence="11">
    <location>
        <begin position="1712"/>
        <end position="1985"/>
    </location>
</feature>
<feature type="transmembrane region" description="Helical" evidence="10">
    <location>
        <begin position="1523"/>
        <end position="1543"/>
    </location>
</feature>
<keyword evidence="14" id="KW-1185">Reference proteome</keyword>
<dbReference type="Gene3D" id="3.90.1440.10">
    <property type="entry name" value="SecA, preprotein cross-linking domain"/>
    <property type="match status" value="1"/>
</dbReference>
<keyword evidence="2" id="KW-0547">Nucleotide-binding</keyword>
<keyword evidence="8" id="KW-0175">Coiled coil</keyword>
<evidence type="ECO:0000256" key="10">
    <source>
        <dbReference type="SAM" id="Phobius"/>
    </source>
</evidence>
<evidence type="ECO:0000256" key="9">
    <source>
        <dbReference type="SAM" id="MobiDB-lite"/>
    </source>
</evidence>
<evidence type="ECO:0000256" key="7">
    <source>
        <dbReference type="ARBA" id="ARBA00023136"/>
    </source>
</evidence>
<evidence type="ECO:0000256" key="3">
    <source>
        <dbReference type="ARBA" id="ARBA00022840"/>
    </source>
</evidence>
<feature type="transmembrane region" description="Helical" evidence="10">
    <location>
        <begin position="1564"/>
        <end position="1581"/>
    </location>
</feature>
<feature type="domain" description="SecA family profile" evidence="12">
    <location>
        <begin position="493"/>
        <end position="1184"/>
    </location>
</feature>